<reference evidence="2" key="1">
    <citation type="journal article" date="2019" name="Int. J. Syst. Evol. Microbiol.">
        <title>The Global Catalogue of Microorganisms (GCM) 10K type strain sequencing project: providing services to taxonomists for standard genome sequencing and annotation.</title>
        <authorList>
            <consortium name="The Broad Institute Genomics Platform"/>
            <consortium name="The Broad Institute Genome Sequencing Center for Infectious Disease"/>
            <person name="Wu L."/>
            <person name="Ma J."/>
        </authorList>
    </citation>
    <scope>NUCLEOTIDE SEQUENCE [LARGE SCALE GENOMIC DNA]</scope>
    <source>
        <strain evidence="2">KCTC 42398</strain>
    </source>
</reference>
<dbReference type="Proteomes" id="UP001597476">
    <property type="component" value="Unassembled WGS sequence"/>
</dbReference>
<accession>A0ABW5T781</accession>
<evidence type="ECO:0000313" key="1">
    <source>
        <dbReference type="EMBL" id="MFD2725083.1"/>
    </source>
</evidence>
<sequence length="107" mass="12845">MKTIIFVFFVSIFSGFGTLDWQRLDEKPSKHELFEEEDLLCNPYLYTDTIKNQVVLNNPCINGVTVWYRVDYPNGTWQKFRYNLNGGSYVVLGHSAPYYRILNWWYW</sequence>
<protein>
    <submittedName>
        <fullName evidence="1">Uncharacterized protein</fullName>
    </submittedName>
</protein>
<dbReference type="EMBL" id="JBHULY010000005">
    <property type="protein sequence ID" value="MFD2725083.1"/>
    <property type="molecule type" value="Genomic_DNA"/>
</dbReference>
<keyword evidence="2" id="KW-1185">Reference proteome</keyword>
<organism evidence="1 2">
    <name type="scientific">Hyunsoonleella rubra</name>
    <dbReference type="NCBI Taxonomy" id="1737062"/>
    <lineage>
        <taxon>Bacteria</taxon>
        <taxon>Pseudomonadati</taxon>
        <taxon>Bacteroidota</taxon>
        <taxon>Flavobacteriia</taxon>
        <taxon>Flavobacteriales</taxon>
        <taxon>Flavobacteriaceae</taxon>
    </lineage>
</organism>
<comment type="caution">
    <text evidence="1">The sequence shown here is derived from an EMBL/GenBank/DDBJ whole genome shotgun (WGS) entry which is preliminary data.</text>
</comment>
<proteinExistence type="predicted"/>
<evidence type="ECO:0000313" key="2">
    <source>
        <dbReference type="Proteomes" id="UP001597476"/>
    </source>
</evidence>
<gene>
    <name evidence="1" type="ORF">ACFSR8_02560</name>
</gene>
<name>A0ABW5T781_9FLAO</name>
<dbReference type="RefSeq" id="WP_380288723.1">
    <property type="nucleotide sequence ID" value="NZ_JBHULY010000005.1"/>
</dbReference>